<evidence type="ECO:0000313" key="13">
    <source>
        <dbReference type="EMBL" id="PRP84061.1"/>
    </source>
</evidence>
<protein>
    <submittedName>
        <fullName evidence="13">Protein kinase domain-containing protein</fullName>
    </submittedName>
</protein>
<accession>A0A2P6NJE0</accession>
<evidence type="ECO:0000256" key="4">
    <source>
        <dbReference type="ARBA" id="ARBA00022840"/>
    </source>
</evidence>
<evidence type="ECO:0000256" key="3">
    <source>
        <dbReference type="ARBA" id="ARBA00022741"/>
    </source>
</evidence>
<dbReference type="OrthoDB" id="19274at2759"/>
<dbReference type="Pfam" id="PF01825">
    <property type="entry name" value="GPS"/>
    <property type="match status" value="1"/>
</dbReference>
<dbReference type="SUPFAM" id="SSF51110">
    <property type="entry name" value="alpha-D-mannose-specific plant lectins"/>
    <property type="match status" value="1"/>
</dbReference>
<dbReference type="GO" id="GO:0005524">
    <property type="term" value="F:ATP binding"/>
    <property type="evidence" value="ECO:0007669"/>
    <property type="project" value="UniProtKB-KW"/>
</dbReference>
<sequence length="852" mass="95367">MLATLTAIRWRHIVVVVLSLYELEESLELFETEPFMQSGVVWTRMHLTALRDLRVDQHMDHQSGSRGLRIFCLVALLVQITGQLWIEHDAPLFSGYSLLNATVQTDDAQNETLVSMNGQWRLEMTTEGYLQVVHFQDLSRWRWRSQNINPTTPNSYCRLIVQPDSNIVVYNSTEYLWDINSKCHGSGTNRNINRDYRLILTDGGQLVQLDPQNNRYWSNNVIKSIDMQNITTDGGILYIIGESGLNGDEDPTIYLVQSDGTRSQLNYTFAGAALLMTQIPEGKGLDLNIVGTNAGRNSSLCLFYHTSEGISNTSCLPVSGSHFQLIMDLPASVCSYCPSSVRLSWYEQATEGTFSERNIALYNTSSLQDVVRRLNVTTVSAAQLFGTIESVVDAALSSSQNFTVSNQGGVSLYAAIIEQTGTANGRLIDTNTSFSIPPSVVENLFGNSSSRVFVLFSRIVGNILPFDPQWNVWSDIVGLSLYVDHTLVSVRDTSEKIQIDLPLPHNVTIDEGMTCLWWNEERKGWSSGGCETHVGQNGVTCLCDHLTNFTIGTSPSIVPSKGFTQGRTNYDKLYLIAIAGIIPLTIVVVVVAVIMIRKRKKNRYSGIHLSQIQDVWSIREIGRGRESVIYEGRKCGTTAVAIKKTENRERSMRLIREANMLKDVHHPNVLMYLGMYTEDVSTCFVTDYMEEGSLSQVMQKGLIRNVHQVGSIMRDVVAGLSYLHESRIVHGRLNPEKVYVTASFNAKLSAYGCESYDDLPESMERYTAPEVKRDKRLTAEGDTYSFGVSCEVVLGNMERLQGWTDIINACTLEAAEERMSLRVVGRRINTVVISSERQHNDKDPGTYEEVSV</sequence>
<keyword evidence="7" id="KW-1015">Disulfide bond</keyword>
<keyword evidence="13" id="KW-0808">Transferase</keyword>
<feature type="chain" id="PRO_5015114898" evidence="9">
    <location>
        <begin position="27"/>
        <end position="852"/>
    </location>
</feature>
<evidence type="ECO:0000259" key="11">
    <source>
        <dbReference type="PROSITE" id="PS50221"/>
    </source>
</evidence>
<dbReference type="AlphaFoldDB" id="A0A2P6NJE0"/>
<keyword evidence="2 8" id="KW-0812">Transmembrane</keyword>
<keyword evidence="5 8" id="KW-1133">Transmembrane helix</keyword>
<evidence type="ECO:0000256" key="1">
    <source>
        <dbReference type="ARBA" id="ARBA00004370"/>
    </source>
</evidence>
<evidence type="ECO:0000259" key="10">
    <source>
        <dbReference type="PROSITE" id="PS50011"/>
    </source>
</evidence>
<evidence type="ECO:0000256" key="8">
    <source>
        <dbReference type="SAM" id="Phobius"/>
    </source>
</evidence>
<feature type="domain" description="Protein kinase" evidence="10">
    <location>
        <begin position="615"/>
        <end position="852"/>
    </location>
</feature>
<evidence type="ECO:0000256" key="9">
    <source>
        <dbReference type="SAM" id="SignalP"/>
    </source>
</evidence>
<dbReference type="InterPro" id="IPR000203">
    <property type="entry name" value="GPS"/>
</dbReference>
<reference evidence="13 14" key="1">
    <citation type="journal article" date="2018" name="Genome Biol. Evol.">
        <title>Multiple Roots of Fruiting Body Formation in Amoebozoa.</title>
        <authorList>
            <person name="Hillmann F."/>
            <person name="Forbes G."/>
            <person name="Novohradska S."/>
            <person name="Ferling I."/>
            <person name="Riege K."/>
            <person name="Groth M."/>
            <person name="Westermann M."/>
            <person name="Marz M."/>
            <person name="Spaller T."/>
            <person name="Winckler T."/>
            <person name="Schaap P."/>
            <person name="Glockner G."/>
        </authorList>
    </citation>
    <scope>NUCLEOTIDE SEQUENCE [LARGE SCALE GENOMIC DNA]</scope>
    <source>
        <strain evidence="13 14">Jena</strain>
    </source>
</reference>
<dbReference type="CDD" id="cd00180">
    <property type="entry name" value="PKc"/>
    <property type="match status" value="1"/>
</dbReference>
<dbReference type="Gene3D" id="2.60.220.50">
    <property type="match status" value="1"/>
</dbReference>
<keyword evidence="3" id="KW-0547">Nucleotide-binding</keyword>
<dbReference type="PANTHER" id="PTHR44329">
    <property type="entry name" value="SERINE/THREONINE-PROTEIN KINASE TNNI3K-RELATED"/>
    <property type="match status" value="1"/>
</dbReference>
<dbReference type="InParanoid" id="A0A2P6NJE0"/>
<keyword evidence="14" id="KW-1185">Reference proteome</keyword>
<feature type="domain" description="GAIN-B" evidence="11">
    <location>
        <begin position="400"/>
        <end position="559"/>
    </location>
</feature>
<comment type="caution">
    <text evidence="13">The sequence shown here is derived from an EMBL/GenBank/DDBJ whole genome shotgun (WGS) entry which is preliminary data.</text>
</comment>
<dbReference type="EMBL" id="MDYQ01000070">
    <property type="protein sequence ID" value="PRP84061.1"/>
    <property type="molecule type" value="Genomic_DNA"/>
</dbReference>
<dbReference type="SUPFAM" id="SSF56112">
    <property type="entry name" value="Protein kinase-like (PK-like)"/>
    <property type="match status" value="1"/>
</dbReference>
<name>A0A2P6NJE0_9EUKA</name>
<keyword evidence="13" id="KW-0418">Kinase</keyword>
<proteinExistence type="predicted"/>
<dbReference type="Gene3D" id="1.10.510.10">
    <property type="entry name" value="Transferase(Phosphotransferase) domain 1"/>
    <property type="match status" value="1"/>
</dbReference>
<dbReference type="InterPro" id="IPR046338">
    <property type="entry name" value="GAIN_dom_sf"/>
</dbReference>
<dbReference type="InterPro" id="IPR001480">
    <property type="entry name" value="Bulb-type_lectin_dom"/>
</dbReference>
<keyword evidence="9" id="KW-0732">Signal</keyword>
<dbReference type="GO" id="GO:0016020">
    <property type="term" value="C:membrane"/>
    <property type="evidence" value="ECO:0007669"/>
    <property type="project" value="UniProtKB-SubCell"/>
</dbReference>
<dbReference type="SMART" id="SM00303">
    <property type="entry name" value="GPS"/>
    <property type="match status" value="1"/>
</dbReference>
<organism evidence="13 14">
    <name type="scientific">Planoprotostelium fungivorum</name>
    <dbReference type="NCBI Taxonomy" id="1890364"/>
    <lineage>
        <taxon>Eukaryota</taxon>
        <taxon>Amoebozoa</taxon>
        <taxon>Evosea</taxon>
        <taxon>Variosea</taxon>
        <taxon>Cavosteliida</taxon>
        <taxon>Cavosteliaceae</taxon>
        <taxon>Planoprotostelium</taxon>
    </lineage>
</organism>
<evidence type="ECO:0000313" key="14">
    <source>
        <dbReference type="Proteomes" id="UP000241769"/>
    </source>
</evidence>
<dbReference type="InterPro" id="IPR001245">
    <property type="entry name" value="Ser-Thr/Tyr_kinase_cat_dom"/>
</dbReference>
<feature type="transmembrane region" description="Helical" evidence="8">
    <location>
        <begin position="573"/>
        <end position="596"/>
    </location>
</feature>
<dbReference type="Gene3D" id="2.90.10.10">
    <property type="entry name" value="Bulb-type lectin domain"/>
    <property type="match status" value="1"/>
</dbReference>
<dbReference type="InterPro" id="IPR051681">
    <property type="entry name" value="Ser/Thr_Kinases-Pseudokinases"/>
</dbReference>
<dbReference type="Pfam" id="PF07714">
    <property type="entry name" value="PK_Tyr_Ser-Thr"/>
    <property type="match status" value="1"/>
</dbReference>
<dbReference type="PROSITE" id="PS50927">
    <property type="entry name" value="BULB_LECTIN"/>
    <property type="match status" value="1"/>
</dbReference>
<dbReference type="InterPro" id="IPR000719">
    <property type="entry name" value="Prot_kinase_dom"/>
</dbReference>
<dbReference type="InterPro" id="IPR036426">
    <property type="entry name" value="Bulb-type_lectin_dom_sf"/>
</dbReference>
<evidence type="ECO:0000256" key="5">
    <source>
        <dbReference type="ARBA" id="ARBA00022989"/>
    </source>
</evidence>
<evidence type="ECO:0000256" key="6">
    <source>
        <dbReference type="ARBA" id="ARBA00023136"/>
    </source>
</evidence>
<evidence type="ECO:0000256" key="7">
    <source>
        <dbReference type="ARBA" id="ARBA00023157"/>
    </source>
</evidence>
<dbReference type="PROSITE" id="PS50221">
    <property type="entry name" value="GAIN_B"/>
    <property type="match status" value="1"/>
</dbReference>
<evidence type="ECO:0000259" key="12">
    <source>
        <dbReference type="PROSITE" id="PS50927"/>
    </source>
</evidence>
<feature type="domain" description="Bulb-type lectin" evidence="12">
    <location>
        <begin position="98"/>
        <end position="221"/>
    </location>
</feature>
<evidence type="ECO:0000256" key="2">
    <source>
        <dbReference type="ARBA" id="ARBA00022692"/>
    </source>
</evidence>
<keyword evidence="6 8" id="KW-0472">Membrane</keyword>
<feature type="signal peptide" evidence="9">
    <location>
        <begin position="1"/>
        <end position="26"/>
    </location>
</feature>
<dbReference type="PROSITE" id="PS50011">
    <property type="entry name" value="PROTEIN_KINASE_DOM"/>
    <property type="match status" value="1"/>
</dbReference>
<dbReference type="Proteomes" id="UP000241769">
    <property type="component" value="Unassembled WGS sequence"/>
</dbReference>
<dbReference type="InterPro" id="IPR011009">
    <property type="entry name" value="Kinase-like_dom_sf"/>
</dbReference>
<keyword evidence="4" id="KW-0067">ATP-binding</keyword>
<comment type="subcellular location">
    <subcellularLocation>
        <location evidence="1">Membrane</location>
    </subcellularLocation>
</comment>
<gene>
    <name evidence="13" type="ORF">PROFUN_08523</name>
</gene>
<dbReference type="InterPro" id="IPR057244">
    <property type="entry name" value="GAIN_B"/>
</dbReference>
<dbReference type="GO" id="GO:0004674">
    <property type="term" value="F:protein serine/threonine kinase activity"/>
    <property type="evidence" value="ECO:0007669"/>
    <property type="project" value="TreeGrafter"/>
</dbReference>